<feature type="region of interest" description="Disordered" evidence="1">
    <location>
        <begin position="83"/>
        <end position="139"/>
    </location>
</feature>
<evidence type="ECO:0000313" key="2">
    <source>
        <dbReference type="EMBL" id="GLI95682.1"/>
    </source>
</evidence>
<accession>A0A9W6GYY2</accession>
<dbReference type="EMBL" id="BSEC01000004">
    <property type="protein sequence ID" value="GLI95682.1"/>
    <property type="molecule type" value="Genomic_DNA"/>
</dbReference>
<evidence type="ECO:0000313" key="3">
    <source>
        <dbReference type="Proteomes" id="UP001144323"/>
    </source>
</evidence>
<feature type="compositionally biased region" description="Polar residues" evidence="1">
    <location>
        <begin position="113"/>
        <end position="127"/>
    </location>
</feature>
<protein>
    <submittedName>
        <fullName evidence="2">Uncharacterized protein</fullName>
    </submittedName>
</protein>
<evidence type="ECO:0000256" key="1">
    <source>
        <dbReference type="SAM" id="MobiDB-lite"/>
    </source>
</evidence>
<reference evidence="2" key="1">
    <citation type="journal article" date="2023" name="Int. J. Syst. Evol. Microbiol.">
        <title>Methylocystis iwaonis sp. nov., a type II methane-oxidizing bacterium from surface soil of a rice paddy field in Japan, and emended description of the genus Methylocystis (ex Whittenbury et al. 1970) Bowman et al. 1993.</title>
        <authorList>
            <person name="Kaise H."/>
            <person name="Sawadogo J.B."/>
            <person name="Alam M.S."/>
            <person name="Ueno C."/>
            <person name="Dianou D."/>
            <person name="Shinjo R."/>
            <person name="Asakawa S."/>
        </authorList>
    </citation>
    <scope>NUCLEOTIDE SEQUENCE</scope>
    <source>
        <strain evidence="2">LMG27198</strain>
    </source>
</reference>
<proteinExistence type="predicted"/>
<sequence>MEAVAEAGSHPLNSPKDWWLGALGSGYRGTLAQLDAASLARVRNKNLASLAGQLANQPGGMPTDQLRKQVNRFVRLLPMRAFERRSRSSAGQSHSHGELCRGIKTLPPVVANARSQQDQTHSPYTSASKRRHAPPPGHP</sequence>
<organism evidence="2 3">
    <name type="scientific">Methylocystis echinoides</name>
    <dbReference type="NCBI Taxonomy" id="29468"/>
    <lineage>
        <taxon>Bacteria</taxon>
        <taxon>Pseudomonadati</taxon>
        <taxon>Pseudomonadota</taxon>
        <taxon>Alphaproteobacteria</taxon>
        <taxon>Hyphomicrobiales</taxon>
        <taxon>Methylocystaceae</taxon>
        <taxon>Methylocystis</taxon>
    </lineage>
</organism>
<name>A0A9W6GYY2_9HYPH</name>
<dbReference type="Proteomes" id="UP001144323">
    <property type="component" value="Unassembled WGS sequence"/>
</dbReference>
<comment type="caution">
    <text evidence="2">The sequence shown here is derived from an EMBL/GenBank/DDBJ whole genome shotgun (WGS) entry which is preliminary data.</text>
</comment>
<dbReference type="AlphaFoldDB" id="A0A9W6GYY2"/>
<keyword evidence="3" id="KW-1185">Reference proteome</keyword>
<gene>
    <name evidence="2" type="ORF">LMG27198_46740</name>
</gene>